<evidence type="ECO:0000256" key="7">
    <source>
        <dbReference type="SAM" id="MobiDB-lite"/>
    </source>
</evidence>
<feature type="domain" description="Major facilitator superfamily (MFS) profile" evidence="9">
    <location>
        <begin position="19"/>
        <end position="506"/>
    </location>
</feature>
<keyword evidence="11" id="KW-1185">Reference proteome</keyword>
<proteinExistence type="predicted"/>
<dbReference type="PANTHER" id="PTHR42718:SF47">
    <property type="entry name" value="METHYL VIOLOGEN RESISTANCE PROTEIN SMVA"/>
    <property type="match status" value="1"/>
</dbReference>
<evidence type="ECO:0000256" key="3">
    <source>
        <dbReference type="ARBA" id="ARBA00022475"/>
    </source>
</evidence>
<organism evidence="10 11">
    <name type="scientific">Nocardiopsis changdeensis</name>
    <dbReference type="NCBI Taxonomy" id="2831969"/>
    <lineage>
        <taxon>Bacteria</taxon>
        <taxon>Bacillati</taxon>
        <taxon>Actinomycetota</taxon>
        <taxon>Actinomycetes</taxon>
        <taxon>Streptosporangiales</taxon>
        <taxon>Nocardiopsidaceae</taxon>
        <taxon>Nocardiopsis</taxon>
    </lineage>
</organism>
<feature type="transmembrane region" description="Helical" evidence="8">
    <location>
        <begin position="264"/>
        <end position="293"/>
    </location>
</feature>
<dbReference type="Pfam" id="PF07690">
    <property type="entry name" value="MFS_1"/>
    <property type="match status" value="1"/>
</dbReference>
<accession>A0ABX8BJR1</accession>
<dbReference type="InterPro" id="IPR001958">
    <property type="entry name" value="Tet-R_TetA/multi-R_MdtG-like"/>
</dbReference>
<dbReference type="Proteomes" id="UP000676079">
    <property type="component" value="Chromosome"/>
</dbReference>
<dbReference type="InterPro" id="IPR036259">
    <property type="entry name" value="MFS_trans_sf"/>
</dbReference>
<feature type="transmembrane region" description="Helical" evidence="8">
    <location>
        <begin position="362"/>
        <end position="388"/>
    </location>
</feature>
<evidence type="ECO:0000259" key="9">
    <source>
        <dbReference type="PROSITE" id="PS50850"/>
    </source>
</evidence>
<evidence type="ECO:0000256" key="5">
    <source>
        <dbReference type="ARBA" id="ARBA00022989"/>
    </source>
</evidence>
<feature type="transmembrane region" description="Helical" evidence="8">
    <location>
        <begin position="409"/>
        <end position="428"/>
    </location>
</feature>
<dbReference type="CDD" id="cd17321">
    <property type="entry name" value="MFS_MMR_MDR_like"/>
    <property type="match status" value="1"/>
</dbReference>
<evidence type="ECO:0000256" key="6">
    <source>
        <dbReference type="ARBA" id="ARBA00023136"/>
    </source>
</evidence>
<keyword evidence="3" id="KW-1003">Cell membrane</keyword>
<protein>
    <submittedName>
        <fullName evidence="10">MFS transporter</fullName>
    </submittedName>
</protein>
<keyword evidence="2" id="KW-0813">Transport</keyword>
<keyword evidence="4 8" id="KW-0812">Transmembrane</keyword>
<name>A0ABX8BJR1_9ACTN</name>
<feature type="region of interest" description="Disordered" evidence="7">
    <location>
        <begin position="510"/>
        <end position="530"/>
    </location>
</feature>
<feature type="transmembrane region" description="Helical" evidence="8">
    <location>
        <begin position="169"/>
        <end position="193"/>
    </location>
</feature>
<feature type="transmembrane region" description="Helical" evidence="8">
    <location>
        <begin position="55"/>
        <end position="73"/>
    </location>
</feature>
<evidence type="ECO:0000256" key="2">
    <source>
        <dbReference type="ARBA" id="ARBA00022448"/>
    </source>
</evidence>
<dbReference type="PROSITE" id="PS50850">
    <property type="entry name" value="MFS"/>
    <property type="match status" value="1"/>
</dbReference>
<evidence type="ECO:0000256" key="4">
    <source>
        <dbReference type="ARBA" id="ARBA00022692"/>
    </source>
</evidence>
<feature type="transmembrane region" description="Helical" evidence="8">
    <location>
        <begin position="483"/>
        <end position="502"/>
    </location>
</feature>
<dbReference type="PRINTS" id="PR01035">
    <property type="entry name" value="TCRTETA"/>
</dbReference>
<keyword evidence="6 8" id="KW-0472">Membrane</keyword>
<dbReference type="SUPFAM" id="SSF103473">
    <property type="entry name" value="MFS general substrate transporter"/>
    <property type="match status" value="1"/>
</dbReference>
<feature type="transmembrane region" description="Helical" evidence="8">
    <location>
        <begin position="305"/>
        <end position="329"/>
    </location>
</feature>
<sequence>MSANSTAPAARPGWRAWAGLAVLSLPTTLQALDVTVLYLALPHLSTDLGATATERLWIIDVYGFMVAGLLVLMGTLGDRIGRRRLLLLGATAFGAASVLAAYSTTPEMLIAARVLLGIAGATLMPSTLALISTMFTDPRQRGLAFGVWATSFSAGVALGPILGGLMLEFFWWGSVFLLAVPVMALLLATAPFLLPEYRDPEPGRLDLPGVLLSMAAVLSVVFGLKRLAGYGPEPTALAAIAAGVVLGLLFVRRQRRSSDPLLDLRLFSGAAFSSALAVMLLGLLLIGGVYLFVTQYLQSVAGLSPLVAGLWLLPSAAGLVVASTLAPVLARRVRPAHVLAGSLALATLGFLLLTRVGPEDGLVTVVVGFTLVYAGISPIMALGTDLIVGSAPPEKAGASAAISETAMEVGVALGIAAFGSVGTAAYRLSMAGAMPAGVSADTAADASDGLEGAGRAAADLPAPVARDLLDTAAAAFTSSLTTVAWISAALAVGIAVLAAVALRRIPPTGAAAAEEGAPAGEPSTGEPVAG</sequence>
<gene>
    <name evidence="10" type="ORF">KGD84_29100</name>
</gene>
<dbReference type="Gene3D" id="1.20.1720.10">
    <property type="entry name" value="Multidrug resistance protein D"/>
    <property type="match status" value="2"/>
</dbReference>
<dbReference type="PANTHER" id="PTHR42718">
    <property type="entry name" value="MAJOR FACILITATOR SUPERFAMILY MULTIDRUG TRANSPORTER MFSC"/>
    <property type="match status" value="1"/>
</dbReference>
<dbReference type="RefSeq" id="WP_220563562.1">
    <property type="nucleotide sequence ID" value="NZ_CP074133.1"/>
</dbReference>
<feature type="transmembrane region" description="Helical" evidence="8">
    <location>
        <begin position="110"/>
        <end position="131"/>
    </location>
</feature>
<dbReference type="EMBL" id="CP074133">
    <property type="protein sequence ID" value="QUX22346.1"/>
    <property type="molecule type" value="Genomic_DNA"/>
</dbReference>
<evidence type="ECO:0000313" key="11">
    <source>
        <dbReference type="Proteomes" id="UP000676079"/>
    </source>
</evidence>
<comment type="subcellular location">
    <subcellularLocation>
        <location evidence="1">Cell membrane</location>
        <topology evidence="1">Multi-pass membrane protein</topology>
    </subcellularLocation>
</comment>
<feature type="transmembrane region" description="Helical" evidence="8">
    <location>
        <begin position="143"/>
        <end position="163"/>
    </location>
</feature>
<feature type="transmembrane region" description="Helical" evidence="8">
    <location>
        <begin position="336"/>
        <end position="356"/>
    </location>
</feature>
<dbReference type="InterPro" id="IPR011701">
    <property type="entry name" value="MFS"/>
</dbReference>
<evidence type="ECO:0000256" key="8">
    <source>
        <dbReference type="SAM" id="Phobius"/>
    </source>
</evidence>
<keyword evidence="5 8" id="KW-1133">Transmembrane helix</keyword>
<feature type="transmembrane region" description="Helical" evidence="8">
    <location>
        <begin position="236"/>
        <end position="252"/>
    </location>
</feature>
<evidence type="ECO:0000256" key="1">
    <source>
        <dbReference type="ARBA" id="ARBA00004651"/>
    </source>
</evidence>
<dbReference type="InterPro" id="IPR020846">
    <property type="entry name" value="MFS_dom"/>
</dbReference>
<feature type="transmembrane region" description="Helical" evidence="8">
    <location>
        <begin position="205"/>
        <end position="224"/>
    </location>
</feature>
<evidence type="ECO:0000313" key="10">
    <source>
        <dbReference type="EMBL" id="QUX22346.1"/>
    </source>
</evidence>
<reference evidence="10 11" key="1">
    <citation type="submission" date="2021-05" db="EMBL/GenBank/DDBJ databases">
        <title>Direct Submission.</title>
        <authorList>
            <person name="Li K."/>
            <person name="Gao J."/>
        </authorList>
    </citation>
    <scope>NUCLEOTIDE SEQUENCE [LARGE SCALE GENOMIC DNA]</scope>
    <source>
        <strain evidence="10 11">Mg02</strain>
    </source>
</reference>
<feature type="transmembrane region" description="Helical" evidence="8">
    <location>
        <begin position="85"/>
        <end position="104"/>
    </location>
</feature>